<evidence type="ECO:0000256" key="7">
    <source>
        <dbReference type="ARBA" id="ARBA00022795"/>
    </source>
</evidence>
<accession>A0A1H2G3P8</accession>
<evidence type="ECO:0000256" key="1">
    <source>
        <dbReference type="ARBA" id="ARBA00004413"/>
    </source>
</evidence>
<dbReference type="Proteomes" id="UP000243924">
    <property type="component" value="Chromosome I"/>
</dbReference>
<evidence type="ECO:0000313" key="12">
    <source>
        <dbReference type="EMBL" id="SDU14213.1"/>
    </source>
</evidence>
<evidence type="ECO:0000256" key="2">
    <source>
        <dbReference type="ARBA" id="ARBA00010004"/>
    </source>
</evidence>
<dbReference type="STRING" id="1434072.SAMN05216210_2017"/>
<proteinExistence type="inferred from homology"/>
<dbReference type="EMBL" id="LT629787">
    <property type="protein sequence ID" value="SDU14213.1"/>
    <property type="molecule type" value="Genomic_DNA"/>
</dbReference>
<dbReference type="InterPro" id="IPR018006">
    <property type="entry name" value="Flag_FliJ_proteobac"/>
</dbReference>
<reference evidence="13" key="1">
    <citation type="submission" date="2016-10" db="EMBL/GenBank/DDBJ databases">
        <authorList>
            <person name="Varghese N."/>
            <person name="Submissions S."/>
        </authorList>
    </citation>
    <scope>NUCLEOTIDE SEQUENCE [LARGE SCALE GENOMIC DNA]</scope>
    <source>
        <strain evidence="13">CECT 8338</strain>
    </source>
</reference>
<dbReference type="GO" id="GO:0003774">
    <property type="term" value="F:cytoskeletal motor activity"/>
    <property type="evidence" value="ECO:0007669"/>
    <property type="project" value="InterPro"/>
</dbReference>
<comment type="subcellular location">
    <subcellularLocation>
        <location evidence="1">Cell membrane</location>
        <topology evidence="1">Peripheral membrane protein</topology>
        <orientation evidence="1">Cytoplasmic side</orientation>
    </subcellularLocation>
</comment>
<keyword evidence="5" id="KW-1003">Cell membrane</keyword>
<dbReference type="PANTHER" id="PTHR38786">
    <property type="entry name" value="FLAGELLAR FLIJ PROTEIN"/>
    <property type="match status" value="1"/>
</dbReference>
<dbReference type="GO" id="GO:0071973">
    <property type="term" value="P:bacterial-type flagellum-dependent cell motility"/>
    <property type="evidence" value="ECO:0007669"/>
    <property type="project" value="InterPro"/>
</dbReference>
<evidence type="ECO:0000256" key="4">
    <source>
        <dbReference type="ARBA" id="ARBA00022448"/>
    </source>
</evidence>
<evidence type="ECO:0000256" key="5">
    <source>
        <dbReference type="ARBA" id="ARBA00022475"/>
    </source>
</evidence>
<sequence>MSESRIRRLQPVLDMALEEERKAAGMLGKCQQQLEDANARLRDLNYYADEYQRGWAERGAQGVNRQWLLNYQQFLGQMQSAVAQQEQTLQWHEQSVDKARANWQQRYQRVEALRKLIERYREEARVRADKQEQKMLDELSQRAHSVSRRES</sequence>
<gene>
    <name evidence="12" type="ORF">SAMN05216210_2017</name>
</gene>
<evidence type="ECO:0000256" key="9">
    <source>
        <dbReference type="ARBA" id="ARBA00023136"/>
    </source>
</evidence>
<dbReference type="RefSeq" id="WP_092386523.1">
    <property type="nucleotide sequence ID" value="NZ_LT629787.1"/>
</dbReference>
<evidence type="ECO:0000256" key="6">
    <source>
        <dbReference type="ARBA" id="ARBA00022500"/>
    </source>
</evidence>
<feature type="region of interest" description="Disordered" evidence="11">
    <location>
        <begin position="126"/>
        <end position="151"/>
    </location>
</feature>
<evidence type="ECO:0000256" key="8">
    <source>
        <dbReference type="ARBA" id="ARBA00022927"/>
    </source>
</evidence>
<keyword evidence="6" id="KW-0145">Chemotaxis</keyword>
<dbReference type="Gene3D" id="1.10.287.1700">
    <property type="match status" value="1"/>
</dbReference>
<organism evidence="12 13">
    <name type="scientific">Halopseudomonas salegens</name>
    <dbReference type="NCBI Taxonomy" id="1434072"/>
    <lineage>
        <taxon>Bacteria</taxon>
        <taxon>Pseudomonadati</taxon>
        <taxon>Pseudomonadota</taxon>
        <taxon>Gammaproteobacteria</taxon>
        <taxon>Pseudomonadales</taxon>
        <taxon>Pseudomonadaceae</taxon>
        <taxon>Halopseudomonas</taxon>
    </lineage>
</organism>
<keyword evidence="13" id="KW-1185">Reference proteome</keyword>
<dbReference type="InterPro" id="IPR012823">
    <property type="entry name" value="Flagell_FliJ"/>
</dbReference>
<dbReference type="NCBIfam" id="TIGR02473">
    <property type="entry name" value="flagell_FliJ"/>
    <property type="match status" value="1"/>
</dbReference>
<evidence type="ECO:0000313" key="13">
    <source>
        <dbReference type="Proteomes" id="UP000243924"/>
    </source>
</evidence>
<dbReference type="GO" id="GO:0009288">
    <property type="term" value="C:bacterial-type flagellum"/>
    <property type="evidence" value="ECO:0007669"/>
    <property type="project" value="InterPro"/>
</dbReference>
<keyword evidence="12" id="KW-0966">Cell projection</keyword>
<dbReference type="InterPro" id="IPR053716">
    <property type="entry name" value="Flag_assembly_chemotaxis_eff"/>
</dbReference>
<keyword evidence="12" id="KW-0969">Cilium</keyword>
<keyword evidence="9" id="KW-0472">Membrane</keyword>
<comment type="similarity">
    <text evidence="2">Belongs to the FliJ family.</text>
</comment>
<keyword evidence="12" id="KW-0282">Flagellum</keyword>
<dbReference type="GO" id="GO:0006935">
    <property type="term" value="P:chemotaxis"/>
    <property type="evidence" value="ECO:0007669"/>
    <property type="project" value="UniProtKB-KW"/>
</dbReference>
<dbReference type="InterPro" id="IPR052570">
    <property type="entry name" value="FliJ"/>
</dbReference>
<evidence type="ECO:0000256" key="3">
    <source>
        <dbReference type="ARBA" id="ARBA00020392"/>
    </source>
</evidence>
<dbReference type="PANTHER" id="PTHR38786:SF1">
    <property type="entry name" value="FLAGELLAR FLIJ PROTEIN"/>
    <property type="match status" value="1"/>
</dbReference>
<dbReference type="Pfam" id="PF02050">
    <property type="entry name" value="FliJ"/>
    <property type="match status" value="1"/>
</dbReference>
<dbReference type="GO" id="GO:0005886">
    <property type="term" value="C:plasma membrane"/>
    <property type="evidence" value="ECO:0007669"/>
    <property type="project" value="UniProtKB-SubCell"/>
</dbReference>
<keyword evidence="8" id="KW-0653">Protein transport</keyword>
<evidence type="ECO:0000256" key="11">
    <source>
        <dbReference type="SAM" id="MobiDB-lite"/>
    </source>
</evidence>
<protein>
    <recommendedName>
        <fullName evidence="3">Flagellar FliJ protein</fullName>
    </recommendedName>
</protein>
<keyword evidence="4" id="KW-0813">Transport</keyword>
<dbReference type="AlphaFoldDB" id="A0A1H2G3P8"/>
<evidence type="ECO:0000256" key="10">
    <source>
        <dbReference type="ARBA" id="ARBA00023225"/>
    </source>
</evidence>
<dbReference type="GO" id="GO:0044781">
    <property type="term" value="P:bacterial-type flagellum organization"/>
    <property type="evidence" value="ECO:0007669"/>
    <property type="project" value="UniProtKB-KW"/>
</dbReference>
<name>A0A1H2G3P8_9GAMM</name>
<dbReference type="PIRSF" id="PIRSF019404">
    <property type="entry name" value="FliJ"/>
    <property type="match status" value="1"/>
</dbReference>
<dbReference type="PRINTS" id="PR01004">
    <property type="entry name" value="FLGFLIJ"/>
</dbReference>
<dbReference type="GO" id="GO:0015031">
    <property type="term" value="P:protein transport"/>
    <property type="evidence" value="ECO:0007669"/>
    <property type="project" value="UniProtKB-KW"/>
</dbReference>
<keyword evidence="7" id="KW-1005">Bacterial flagellum biogenesis</keyword>
<keyword evidence="10" id="KW-1006">Bacterial flagellum protein export</keyword>
<dbReference type="OrthoDB" id="7008437at2"/>